<dbReference type="InterPro" id="IPR036097">
    <property type="entry name" value="HisK_dim/P_sf"/>
</dbReference>
<gene>
    <name evidence="5" type="ORF">EJB06_06295</name>
</gene>
<feature type="domain" description="Histidine kinase" evidence="4">
    <location>
        <begin position="217"/>
        <end position="448"/>
    </location>
</feature>
<dbReference type="Gene3D" id="3.30.450.40">
    <property type="match status" value="1"/>
</dbReference>
<keyword evidence="5" id="KW-0418">Kinase</keyword>
<dbReference type="CDD" id="cd00082">
    <property type="entry name" value="HisKA"/>
    <property type="match status" value="1"/>
</dbReference>
<dbReference type="SUPFAM" id="SSF55781">
    <property type="entry name" value="GAF domain-like"/>
    <property type="match status" value="1"/>
</dbReference>
<dbReference type="PANTHER" id="PTHR43065">
    <property type="entry name" value="SENSOR HISTIDINE KINASE"/>
    <property type="match status" value="1"/>
</dbReference>
<sequence>MIVKSPSNTARDGQHRVLEMIARGAALQDILDSLMRLIEAQSEDVLCSLMLLDDDGRTVHPGAGPSLPPAFLAALDGLTIGPCAGSCGTAIHRGETVIVTDILSDPLWADYHALAVPHGLRACWSTPIYGDGQRILGSFAMYYRAPKAPGEDDLCLPGIATHLAAIAIERARRESELALHRDHLQALVEARTAALSQAQEELVRRDRLAALGALVAGVAHELNTPIGNSLIAATCLADKTRALAGSVEGGLRRSQLARFFAQADEAGQILARNLQRAARLVASFKQVAVDPGNSERRAFMLCELLAELLPPLRVLARQRGVVIETDIAPGLAMDSYPGPLAEALTHLVDNCLVHAFADTADGAIVIRAAPAIDASVRISVSDNGAGIAPPLAPRVYDPFVTTRPGAGGSGLGLHVVHNIVSGVLGGRIELDSALGKGSTFRLTLPAIAGA</sequence>
<organism evidence="5 6">
    <name type="scientific">Massilia atriviolacea</name>
    <dbReference type="NCBI Taxonomy" id="2495579"/>
    <lineage>
        <taxon>Bacteria</taxon>
        <taxon>Pseudomonadati</taxon>
        <taxon>Pseudomonadota</taxon>
        <taxon>Betaproteobacteria</taxon>
        <taxon>Burkholderiales</taxon>
        <taxon>Oxalobacteraceae</taxon>
        <taxon>Telluria group</taxon>
        <taxon>Massilia</taxon>
    </lineage>
</organism>
<dbReference type="InterPro" id="IPR029016">
    <property type="entry name" value="GAF-like_dom_sf"/>
</dbReference>
<dbReference type="SUPFAM" id="SSF47384">
    <property type="entry name" value="Homodimeric domain of signal transducing histidine kinase"/>
    <property type="match status" value="1"/>
</dbReference>
<evidence type="ECO:0000256" key="2">
    <source>
        <dbReference type="ARBA" id="ARBA00012438"/>
    </source>
</evidence>
<dbReference type="PRINTS" id="PR00344">
    <property type="entry name" value="BCTRLSENSOR"/>
</dbReference>
<dbReference type="Pfam" id="PF02518">
    <property type="entry name" value="HATPase_c"/>
    <property type="match status" value="1"/>
</dbReference>
<dbReference type="SMART" id="SM00065">
    <property type="entry name" value="GAF"/>
    <property type="match status" value="1"/>
</dbReference>
<keyword evidence="3" id="KW-0597">Phosphoprotein</keyword>
<dbReference type="EC" id="2.7.13.3" evidence="2"/>
<dbReference type="InterPro" id="IPR003018">
    <property type="entry name" value="GAF"/>
</dbReference>
<protein>
    <recommendedName>
        <fullName evidence="2">histidine kinase</fullName>
        <ecNumber evidence="2">2.7.13.3</ecNumber>
    </recommendedName>
</protein>
<evidence type="ECO:0000256" key="3">
    <source>
        <dbReference type="ARBA" id="ARBA00022553"/>
    </source>
</evidence>
<dbReference type="Gene3D" id="3.30.565.10">
    <property type="entry name" value="Histidine kinase-like ATPase, C-terminal domain"/>
    <property type="match status" value="1"/>
</dbReference>
<evidence type="ECO:0000313" key="6">
    <source>
        <dbReference type="Proteomes" id="UP000278085"/>
    </source>
</evidence>
<dbReference type="GO" id="GO:0000155">
    <property type="term" value="F:phosphorelay sensor kinase activity"/>
    <property type="evidence" value="ECO:0007669"/>
    <property type="project" value="InterPro"/>
</dbReference>
<accession>A0A430HRH9</accession>
<evidence type="ECO:0000259" key="4">
    <source>
        <dbReference type="PROSITE" id="PS50109"/>
    </source>
</evidence>
<keyword evidence="6" id="KW-1185">Reference proteome</keyword>
<comment type="caution">
    <text evidence="5">The sequence shown here is derived from an EMBL/GenBank/DDBJ whole genome shotgun (WGS) entry which is preliminary data.</text>
</comment>
<dbReference type="OrthoDB" id="2521613at2"/>
<name>A0A430HRH9_9BURK</name>
<dbReference type="InterPro" id="IPR003594">
    <property type="entry name" value="HATPase_dom"/>
</dbReference>
<dbReference type="SUPFAM" id="SSF55874">
    <property type="entry name" value="ATPase domain of HSP90 chaperone/DNA topoisomerase II/histidine kinase"/>
    <property type="match status" value="1"/>
</dbReference>
<reference evidence="5 6" key="1">
    <citation type="submission" date="2018-12" db="EMBL/GenBank/DDBJ databases">
        <authorList>
            <person name="Yang E."/>
        </authorList>
    </citation>
    <scope>NUCLEOTIDE SEQUENCE [LARGE SCALE GENOMIC DNA]</scope>
    <source>
        <strain evidence="5 6">SOD</strain>
    </source>
</reference>
<evidence type="ECO:0000256" key="1">
    <source>
        <dbReference type="ARBA" id="ARBA00000085"/>
    </source>
</evidence>
<dbReference type="Pfam" id="PF13185">
    <property type="entry name" value="GAF_2"/>
    <property type="match status" value="1"/>
</dbReference>
<dbReference type="InterPro" id="IPR005467">
    <property type="entry name" value="His_kinase_dom"/>
</dbReference>
<dbReference type="PROSITE" id="PS50109">
    <property type="entry name" value="HIS_KIN"/>
    <property type="match status" value="1"/>
</dbReference>
<dbReference type="AlphaFoldDB" id="A0A430HRH9"/>
<dbReference type="EMBL" id="RXLQ01000003">
    <property type="protein sequence ID" value="RSZ60116.1"/>
    <property type="molecule type" value="Genomic_DNA"/>
</dbReference>
<keyword evidence="5" id="KW-0808">Transferase</keyword>
<dbReference type="InterPro" id="IPR004358">
    <property type="entry name" value="Sig_transdc_His_kin-like_C"/>
</dbReference>
<dbReference type="Proteomes" id="UP000278085">
    <property type="component" value="Unassembled WGS sequence"/>
</dbReference>
<comment type="catalytic activity">
    <reaction evidence="1">
        <text>ATP + protein L-histidine = ADP + protein N-phospho-L-histidine.</text>
        <dbReference type="EC" id="2.7.13.3"/>
    </reaction>
</comment>
<evidence type="ECO:0000313" key="5">
    <source>
        <dbReference type="EMBL" id="RSZ60116.1"/>
    </source>
</evidence>
<dbReference type="InterPro" id="IPR003661">
    <property type="entry name" value="HisK_dim/P_dom"/>
</dbReference>
<dbReference type="SMART" id="SM00387">
    <property type="entry name" value="HATPase_c"/>
    <property type="match status" value="1"/>
</dbReference>
<dbReference type="Gene3D" id="1.10.287.130">
    <property type="match status" value="1"/>
</dbReference>
<proteinExistence type="predicted"/>
<dbReference type="InterPro" id="IPR036890">
    <property type="entry name" value="HATPase_C_sf"/>
</dbReference>
<dbReference type="PANTHER" id="PTHR43065:SF47">
    <property type="match status" value="1"/>
</dbReference>